<dbReference type="InterPro" id="IPR052016">
    <property type="entry name" value="Bact_Sigma-Reg"/>
</dbReference>
<feature type="domain" description="PPM-type phosphatase" evidence="3">
    <location>
        <begin position="568"/>
        <end position="775"/>
    </location>
</feature>
<evidence type="ECO:0000313" key="4">
    <source>
        <dbReference type="EMBL" id="HIY25565.1"/>
    </source>
</evidence>
<organism evidence="4 5">
    <name type="scientific">Candidatus Acutalibacter pullistercoris</name>
    <dbReference type="NCBI Taxonomy" id="2838418"/>
    <lineage>
        <taxon>Bacteria</taxon>
        <taxon>Bacillati</taxon>
        <taxon>Bacillota</taxon>
        <taxon>Clostridia</taxon>
        <taxon>Eubacteriales</taxon>
        <taxon>Acutalibacteraceae</taxon>
        <taxon>Acutalibacter</taxon>
    </lineage>
</organism>
<feature type="transmembrane region" description="Helical" evidence="2">
    <location>
        <begin position="289"/>
        <end position="306"/>
    </location>
</feature>
<dbReference type="GO" id="GO:0016791">
    <property type="term" value="F:phosphatase activity"/>
    <property type="evidence" value="ECO:0007669"/>
    <property type="project" value="TreeGrafter"/>
</dbReference>
<keyword evidence="2" id="KW-0812">Transmembrane</keyword>
<evidence type="ECO:0000256" key="1">
    <source>
        <dbReference type="ARBA" id="ARBA00022801"/>
    </source>
</evidence>
<comment type="caution">
    <text evidence="4">The sequence shown here is derived from an EMBL/GenBank/DDBJ whole genome shotgun (WGS) entry which is preliminary data.</text>
</comment>
<feature type="transmembrane region" description="Helical" evidence="2">
    <location>
        <begin position="103"/>
        <end position="123"/>
    </location>
</feature>
<keyword evidence="2" id="KW-1133">Transmembrane helix</keyword>
<reference evidence="4" key="2">
    <citation type="submission" date="2021-04" db="EMBL/GenBank/DDBJ databases">
        <authorList>
            <person name="Gilroy R."/>
        </authorList>
    </citation>
    <scope>NUCLEOTIDE SEQUENCE</scope>
    <source>
        <strain evidence="4">1282</strain>
    </source>
</reference>
<accession>A0A9D1YBB5</accession>
<dbReference type="Proteomes" id="UP000823915">
    <property type="component" value="Unassembled WGS sequence"/>
</dbReference>
<dbReference type="Pfam" id="PF07228">
    <property type="entry name" value="SpoIIE"/>
    <property type="match status" value="1"/>
</dbReference>
<dbReference type="InterPro" id="IPR001932">
    <property type="entry name" value="PPM-type_phosphatase-like_dom"/>
</dbReference>
<evidence type="ECO:0000259" key="3">
    <source>
        <dbReference type="SMART" id="SM00331"/>
    </source>
</evidence>
<dbReference type="Gene3D" id="3.60.40.10">
    <property type="entry name" value="PPM-type phosphatase domain"/>
    <property type="match status" value="1"/>
</dbReference>
<dbReference type="SMART" id="SM00331">
    <property type="entry name" value="PP2C_SIG"/>
    <property type="match status" value="1"/>
</dbReference>
<keyword evidence="2" id="KW-0472">Membrane</keyword>
<dbReference type="EMBL" id="DXDU01000005">
    <property type="protein sequence ID" value="HIY25565.1"/>
    <property type="molecule type" value="Genomic_DNA"/>
</dbReference>
<feature type="transmembrane region" description="Helical" evidence="2">
    <location>
        <begin position="41"/>
        <end position="66"/>
    </location>
</feature>
<dbReference type="SUPFAM" id="SSF81606">
    <property type="entry name" value="PP2C-like"/>
    <property type="match status" value="1"/>
</dbReference>
<sequence>MEQAGACLRSPYVRRGAVAAGSFLGGVLCARGLVFGRYAPFGVAMAAAAPRGGMWAAVLGAMLGYIAPSPVYVPLRYAAALLAVAAIRWSLSELPGVNSHPLFAPAAAFLPLLLTGMTMVFLNGSMAYSAALYVAESFLAAGCGYFLQRTASLLLGPQGDGAQRGGRGLLQPPLEGADVAALTVTAGILVLSFSQLTFWGVSLGRIALVLMVLYCARLGGISGGAVSGVAAGVILGLSTAGLSYLSGAYGLGGLMAGVFAPMGKLAAALAFIVSHGVASLQVGSGDTQVLTGAIEVAAATLLYMALPSSRRLTELFGFRKDTLSGSALRGNIILRLRYAAQALTNVYDSVEEISQKLSQVCAPTMQGVYDRSVETVCAGCGVSTLCWRKKKEATLENFSQLTPALQEKGQVENEDFTEEFSKRCGRLGELRDEINKNYARYQMKESAELQAAEIRQVVEAHFKTTAGILDEMAGEFSLYQQFDEEAAQRVADLLRDHGITPLEVCCRVDKFGRMTVEAEIGRERQSRLNRGVFTREVSQACGRTFSPPCVSTAQDRCRIQMCQRPALEVGRGFSQAAAQNGAFCGDCASVFSDGCGRLLAVLSDGMGTGGRAAVDGAMTCAMAESLLKAGIGFDSMLETVNAALMAKSGDESLATLDLTCIDLFTGEAEFRKAGAACTLVRRGRHAEVIEASSVPVGIMPGVTFACYRRQLAPGDVVVLVSDGVVATGHEWVLDLVRDWDAEENPNTLAQRITAEAKKRRSDGREDDITALVLTLA</sequence>
<keyword evidence="1" id="KW-0378">Hydrolase</keyword>
<dbReference type="InterPro" id="IPR036457">
    <property type="entry name" value="PPM-type-like_dom_sf"/>
</dbReference>
<feature type="transmembrane region" description="Helical" evidence="2">
    <location>
        <begin position="73"/>
        <end position="91"/>
    </location>
</feature>
<protein>
    <submittedName>
        <fullName evidence="4">Serine/threonine-protein phosphatase</fullName>
    </submittedName>
</protein>
<reference evidence="4" key="1">
    <citation type="journal article" date="2021" name="PeerJ">
        <title>Extensive microbial diversity within the chicken gut microbiome revealed by metagenomics and culture.</title>
        <authorList>
            <person name="Gilroy R."/>
            <person name="Ravi A."/>
            <person name="Getino M."/>
            <person name="Pursley I."/>
            <person name="Horton D.L."/>
            <person name="Alikhan N.F."/>
            <person name="Baker D."/>
            <person name="Gharbi K."/>
            <person name="Hall N."/>
            <person name="Watson M."/>
            <person name="Adriaenssens E.M."/>
            <person name="Foster-Nyarko E."/>
            <person name="Jarju S."/>
            <person name="Secka A."/>
            <person name="Antonio M."/>
            <person name="Oren A."/>
            <person name="Chaudhuri R.R."/>
            <person name="La Ragione R."/>
            <person name="Hildebrand F."/>
            <person name="Pallen M.J."/>
        </authorList>
    </citation>
    <scope>NUCLEOTIDE SEQUENCE</scope>
    <source>
        <strain evidence="4">1282</strain>
    </source>
</reference>
<dbReference type="PANTHER" id="PTHR43156:SF2">
    <property type="entry name" value="STAGE II SPORULATION PROTEIN E"/>
    <property type="match status" value="1"/>
</dbReference>
<feature type="transmembrane region" description="Helical" evidence="2">
    <location>
        <begin position="130"/>
        <end position="147"/>
    </location>
</feature>
<feature type="transmembrane region" description="Helical" evidence="2">
    <location>
        <begin position="208"/>
        <end position="235"/>
    </location>
</feature>
<evidence type="ECO:0000256" key="2">
    <source>
        <dbReference type="SAM" id="Phobius"/>
    </source>
</evidence>
<evidence type="ECO:0000313" key="5">
    <source>
        <dbReference type="Proteomes" id="UP000823915"/>
    </source>
</evidence>
<dbReference type="AlphaFoldDB" id="A0A9D1YBB5"/>
<dbReference type="Pfam" id="PF19732">
    <property type="entry name" value="SpoIIE_N"/>
    <property type="match status" value="1"/>
</dbReference>
<gene>
    <name evidence="4" type="ORF">H9838_00135</name>
</gene>
<feature type="transmembrane region" description="Helical" evidence="2">
    <location>
        <begin position="12"/>
        <end position="35"/>
    </location>
</feature>
<feature type="transmembrane region" description="Helical" evidence="2">
    <location>
        <begin position="179"/>
        <end position="201"/>
    </location>
</feature>
<dbReference type="InterPro" id="IPR045768">
    <property type="entry name" value="SpoIIE_N"/>
</dbReference>
<feature type="transmembrane region" description="Helical" evidence="2">
    <location>
        <begin position="265"/>
        <end position="283"/>
    </location>
</feature>
<name>A0A9D1YBB5_9FIRM</name>
<proteinExistence type="predicted"/>
<dbReference type="PANTHER" id="PTHR43156">
    <property type="entry name" value="STAGE II SPORULATION PROTEIN E-RELATED"/>
    <property type="match status" value="1"/>
</dbReference>